<gene>
    <name evidence="1" type="ORF">WMO64_13835</name>
</gene>
<evidence type="ECO:0000313" key="2">
    <source>
        <dbReference type="Proteomes" id="UP001464378"/>
    </source>
</evidence>
<name>A0ABV1ED01_9FIRM</name>
<accession>A0ABV1ED01</accession>
<organism evidence="1 2">
    <name type="scientific">Pseudoflavonifractor intestinihominis</name>
    <dbReference type="NCBI Taxonomy" id="3133171"/>
    <lineage>
        <taxon>Bacteria</taxon>
        <taxon>Bacillati</taxon>
        <taxon>Bacillota</taxon>
        <taxon>Clostridia</taxon>
        <taxon>Eubacteriales</taxon>
        <taxon>Oscillospiraceae</taxon>
        <taxon>Pseudoflavonifractor</taxon>
    </lineage>
</organism>
<dbReference type="EMBL" id="JBBMFK010000027">
    <property type="protein sequence ID" value="MEQ2444542.1"/>
    <property type="molecule type" value="Genomic_DNA"/>
</dbReference>
<evidence type="ECO:0000313" key="1">
    <source>
        <dbReference type="EMBL" id="MEQ2444542.1"/>
    </source>
</evidence>
<proteinExistence type="predicted"/>
<comment type="caution">
    <text evidence="1">The sequence shown here is derived from an EMBL/GenBank/DDBJ whole genome shotgun (WGS) entry which is preliminary data.</text>
</comment>
<protein>
    <submittedName>
        <fullName evidence="1">WYL domain-containing protein</fullName>
    </submittedName>
</protein>
<sequence length="325" mass="37316">MELFSEVYGCYYAVVAEILRSAPVTRAQAEALAAGRGYGESVLQLIPKLLDSRDWPLLEERDGLFHSRLDRLPDLPVTHLERSWLKALLADPRLRLFLSDGQLAHLEEALSGVEPLYRQEDIVYFDRFLDGDDYADPGYRQRFQAILSALEREAVLHLTYQAPKTGLHTGDHRPLRLEYSPRDDKFRVYTVKVQDSAFPCCYILNLGRIVDISPSDAQYSGAFDVSEWRRRHRCAQPLLLRVSGERNGVERFMLEFSSYEKQSEYDGETGVCTVRLWYQREDETEVLIRLLGFGPVVQVLGPESFVALMRERVARQAALLQRGKN</sequence>
<dbReference type="RefSeq" id="WP_349232338.1">
    <property type="nucleotide sequence ID" value="NZ_JBBMFK010000027.1"/>
</dbReference>
<dbReference type="Proteomes" id="UP001464378">
    <property type="component" value="Unassembled WGS sequence"/>
</dbReference>
<reference evidence="1 2" key="1">
    <citation type="submission" date="2024-03" db="EMBL/GenBank/DDBJ databases">
        <title>Human intestinal bacterial collection.</title>
        <authorList>
            <person name="Pauvert C."/>
            <person name="Hitch T.C.A."/>
            <person name="Clavel T."/>
        </authorList>
    </citation>
    <scope>NUCLEOTIDE SEQUENCE [LARGE SCALE GENOMIC DNA]</scope>
    <source>
        <strain evidence="1 2">CLA-AP-H29</strain>
    </source>
</reference>
<keyword evidence="2" id="KW-1185">Reference proteome</keyword>